<name>A0A5J6TE83_9CAUD</name>
<protein>
    <submittedName>
        <fullName evidence="3">Antirepressor</fullName>
    </submittedName>
</protein>
<dbReference type="GO" id="GO:0003677">
    <property type="term" value="F:DNA binding"/>
    <property type="evidence" value="ECO:0007669"/>
    <property type="project" value="InterPro"/>
</dbReference>
<dbReference type="Proteomes" id="UP000326708">
    <property type="component" value="Segment"/>
</dbReference>
<proteinExistence type="predicted"/>
<sequence>MSDIDSTADDRSPFEAGRIPCPQGGEDRWSLRWLMQQMGYSSWQKFEPIIERAKQAAHNEGFNVRTLFTQTVEKSGGRPQTDYLVTRFAAYLVAMNGQPSKPEVAAAQTYFAVKAREAEIAQPAIPDITTPEGLLAMTEMFADTARKLVAVEAEKKMLAAAIERDAPLVAKAEAHTGSDSDVHRQEFAREVQAWGAKRNIVIKQADVVRFLGHIGLFIRGERTDTGHATAEAIKRGLAFTHKDVARNGYAYAVGKLTPAGQDYAWKRITKYVADHGTLELPRELRSGEPA</sequence>
<dbReference type="RefSeq" id="YP_009965081.1">
    <property type="nucleotide sequence ID" value="NC_051738.1"/>
</dbReference>
<evidence type="ECO:0000259" key="2">
    <source>
        <dbReference type="Pfam" id="PF03374"/>
    </source>
</evidence>
<evidence type="ECO:0000256" key="1">
    <source>
        <dbReference type="SAM" id="MobiDB-lite"/>
    </source>
</evidence>
<dbReference type="InterPro" id="IPR005039">
    <property type="entry name" value="Ant_C"/>
</dbReference>
<evidence type="ECO:0000313" key="4">
    <source>
        <dbReference type="Proteomes" id="UP000326708"/>
    </source>
</evidence>
<accession>A0A5J6TE83</accession>
<dbReference type="Pfam" id="PF03374">
    <property type="entry name" value="ANT"/>
    <property type="match status" value="1"/>
</dbReference>
<feature type="region of interest" description="Disordered" evidence="1">
    <location>
        <begin position="1"/>
        <end position="23"/>
    </location>
</feature>
<organism evidence="3 4">
    <name type="scientific">Mycobacterium phage ThulaThula</name>
    <dbReference type="NCBI Taxonomy" id="2599880"/>
    <lineage>
        <taxon>Viruses</taxon>
        <taxon>Duplodnaviria</taxon>
        <taxon>Heunggongvirae</taxon>
        <taxon>Uroviricota</taxon>
        <taxon>Caudoviricetes</taxon>
        <taxon>Pclasvirinae</taxon>
        <taxon>Phayoncevirus</taxon>
        <taxon>Phayoncevirus thulathula</taxon>
    </lineage>
</organism>
<keyword evidence="4" id="KW-1185">Reference proteome</keyword>
<dbReference type="KEGG" id="vg:60336803"/>
<evidence type="ECO:0000313" key="3">
    <source>
        <dbReference type="EMBL" id="QFG09066.1"/>
    </source>
</evidence>
<dbReference type="EMBL" id="MN234172">
    <property type="protein sequence ID" value="QFG09066.1"/>
    <property type="molecule type" value="Genomic_DNA"/>
</dbReference>
<reference evidence="3 4" key="1">
    <citation type="submission" date="2019-07" db="EMBL/GenBank/DDBJ databases">
        <authorList>
            <person name="Riley H.L."/>
            <person name="Stoner T.H."/>
            <person name="Garlena R.A."/>
            <person name="Russell D.A."/>
            <person name="Pope W.H."/>
            <person name="Jacobs-Sera D."/>
            <person name="Hatfull G.F."/>
        </authorList>
    </citation>
    <scope>NUCLEOTIDE SEQUENCE [LARGE SCALE GENOMIC DNA]</scope>
</reference>
<feature type="domain" description="Antirepressor protein C-terminal" evidence="2">
    <location>
        <begin position="160"/>
        <end position="270"/>
    </location>
</feature>
<gene>
    <name evidence="3" type="primary">38</name>
    <name evidence="3" type="ORF">PBI_THULATHULA_38</name>
</gene>
<dbReference type="GeneID" id="60336803"/>